<dbReference type="GO" id="GO:0005576">
    <property type="term" value="C:extracellular region"/>
    <property type="evidence" value="ECO:0007669"/>
    <property type="project" value="InterPro"/>
</dbReference>
<sequence>MESGKAHAVAAVAVLVLLSMALLAASARRPIGGGGAVQRADAFRALVLSGKQKPVGSSLWCCNDCAYDESIGVYMCGDLTHEEIRCAYGCNSCTCERFLVPPCICLDFLKSCPPLATASSPSPARTLLCEHQRRLAAGSQGAIASKDEVPKSDTILNECFDCAVVGMCGYVHHLFNNDR</sequence>
<evidence type="ECO:0000256" key="2">
    <source>
        <dbReference type="ARBA" id="ARBA00023157"/>
    </source>
</evidence>
<dbReference type="EMBL" id="CACRZD030000002">
    <property type="protein sequence ID" value="CAA6656483.1"/>
    <property type="molecule type" value="Genomic_DNA"/>
</dbReference>
<dbReference type="Proteomes" id="UP001189122">
    <property type="component" value="Unassembled WGS sequence"/>
</dbReference>
<proteinExistence type="predicted"/>
<evidence type="ECO:0000313" key="5">
    <source>
        <dbReference type="Proteomes" id="UP001189122"/>
    </source>
</evidence>
<dbReference type="InterPro" id="IPR035995">
    <property type="entry name" value="Bowman-Birk_prot_inh"/>
</dbReference>
<name>A0A7I8IHD9_SPIIN</name>
<accession>A0A7I8IHD9</accession>
<evidence type="ECO:0000313" key="4">
    <source>
        <dbReference type="EMBL" id="CAA2616809.1"/>
    </source>
</evidence>
<evidence type="ECO:0000256" key="3">
    <source>
        <dbReference type="SAM" id="SignalP"/>
    </source>
</evidence>
<gene>
    <name evidence="4" type="ORF">SI7747_02003023</name>
</gene>
<organism evidence="4">
    <name type="scientific">Spirodela intermedia</name>
    <name type="common">Intermediate duckweed</name>
    <dbReference type="NCBI Taxonomy" id="51605"/>
    <lineage>
        <taxon>Eukaryota</taxon>
        <taxon>Viridiplantae</taxon>
        <taxon>Streptophyta</taxon>
        <taxon>Embryophyta</taxon>
        <taxon>Tracheophyta</taxon>
        <taxon>Spermatophyta</taxon>
        <taxon>Magnoliopsida</taxon>
        <taxon>Liliopsida</taxon>
        <taxon>Araceae</taxon>
        <taxon>Lemnoideae</taxon>
        <taxon>Spirodela</taxon>
    </lineage>
</organism>
<protein>
    <submittedName>
        <fullName evidence="4">Uncharacterized protein</fullName>
    </submittedName>
</protein>
<reference evidence="4 5" key="1">
    <citation type="submission" date="2019-12" db="EMBL/GenBank/DDBJ databases">
        <authorList>
            <person name="Scholz U."/>
            <person name="Mascher M."/>
            <person name="Fiebig A."/>
        </authorList>
    </citation>
    <scope>NUCLEOTIDE SEQUENCE</scope>
</reference>
<dbReference type="AlphaFoldDB" id="A0A7I8IHD9"/>
<dbReference type="EMBL" id="LR743589">
    <property type="protein sequence ID" value="CAA2616809.1"/>
    <property type="molecule type" value="Genomic_DNA"/>
</dbReference>
<keyword evidence="1" id="KW-0646">Protease inhibitor</keyword>
<feature type="chain" id="PRO_5029673205" evidence="3">
    <location>
        <begin position="28"/>
        <end position="179"/>
    </location>
</feature>
<keyword evidence="2" id="KW-1015">Disulfide bond</keyword>
<dbReference type="SUPFAM" id="SSF57247">
    <property type="entry name" value="Bowman-Birk inhibitor, BBI"/>
    <property type="match status" value="1"/>
</dbReference>
<feature type="signal peptide" evidence="3">
    <location>
        <begin position="1"/>
        <end position="27"/>
    </location>
</feature>
<evidence type="ECO:0000256" key="1">
    <source>
        <dbReference type="ARBA" id="ARBA00022690"/>
    </source>
</evidence>
<dbReference type="GO" id="GO:0004867">
    <property type="term" value="F:serine-type endopeptidase inhibitor activity"/>
    <property type="evidence" value="ECO:0007669"/>
    <property type="project" value="InterPro"/>
</dbReference>
<keyword evidence="5" id="KW-1185">Reference proteome</keyword>
<keyword evidence="3" id="KW-0732">Signal</keyword>